<dbReference type="InterPro" id="IPR041371">
    <property type="entry name" value="GH92_N"/>
</dbReference>
<dbReference type="FunFam" id="3.30.2080.10:FF:000001">
    <property type="entry name" value="Alpha-1,2-mannosidase subfamily"/>
    <property type="match status" value="1"/>
</dbReference>
<comment type="caution">
    <text evidence="3">The sequence shown here is derived from an EMBL/GenBank/DDBJ whole genome shotgun (WGS) entry which is preliminary data.</text>
</comment>
<accession>A0A1B9P2G0</accession>
<evidence type="ECO:0000313" key="3">
    <source>
        <dbReference type="EMBL" id="OCH22505.1"/>
    </source>
</evidence>
<dbReference type="Pfam" id="PF17678">
    <property type="entry name" value="Glyco_hydro_92N"/>
    <property type="match status" value="1"/>
</dbReference>
<evidence type="ECO:0000259" key="1">
    <source>
        <dbReference type="Pfam" id="PF07971"/>
    </source>
</evidence>
<organism evidence="3 4">
    <name type="scientific">Aliivibrio logei</name>
    <name type="common">Vibrio logei</name>
    <dbReference type="NCBI Taxonomy" id="688"/>
    <lineage>
        <taxon>Bacteria</taxon>
        <taxon>Pseudomonadati</taxon>
        <taxon>Pseudomonadota</taxon>
        <taxon>Gammaproteobacteria</taxon>
        <taxon>Vibrionales</taxon>
        <taxon>Vibrionaceae</taxon>
        <taxon>Aliivibrio</taxon>
    </lineage>
</organism>
<dbReference type="EMBL" id="MAJU01000008">
    <property type="protein sequence ID" value="OCH22505.1"/>
    <property type="molecule type" value="Genomic_DNA"/>
</dbReference>
<dbReference type="STRING" id="688.A6E04_09630"/>
<dbReference type="SUPFAM" id="SSF48208">
    <property type="entry name" value="Six-hairpin glycosidases"/>
    <property type="match status" value="1"/>
</dbReference>
<dbReference type="NCBIfam" id="TIGR01180">
    <property type="entry name" value="aman2_put"/>
    <property type="match status" value="1"/>
</dbReference>
<dbReference type="GO" id="GO:0006516">
    <property type="term" value="P:glycoprotein catabolic process"/>
    <property type="evidence" value="ECO:0007669"/>
    <property type="project" value="TreeGrafter"/>
</dbReference>
<evidence type="ECO:0000313" key="4">
    <source>
        <dbReference type="Proteomes" id="UP000093523"/>
    </source>
</evidence>
<gene>
    <name evidence="3" type="ORF">A6E04_09630</name>
</gene>
<name>A0A1B9P2G0_ALILO</name>
<dbReference type="InterPro" id="IPR050883">
    <property type="entry name" value="PNGase"/>
</dbReference>
<sequence>MNNVYSEANDSDNPVTLPFPALEGNVAYINPFIGTGFNGHTFAGAVVPEGMVQLSPDTELVGWHSASGYHYDKDTLFGFSHTHISGAGMGGLGDIQFLPFTEENQKYIDESDDYRKAKFVKLDKTTEVAEAGYYSVEIADNGIKAELTASERVGFHRYTYPKGEAIKLKIDLNSILNSDWGSTSLRNQLQISNDGYTITGEKDSANFSGWAKNQKVFFHATFDKKIKDVYLLAGGVKVNGLIAEHRSELIYNDEGVAIKRTKADVTAYIEFESGDSQELNAQVAISGVSAEGAKGNHDAEAYTEGKLTPFDLARGNAVKKWSKALNFFIKGGTEEEKEIFYTALYHTKIAPIVYQDVDNSFRGMGVGSMRNGEGEYRITYGTATDEKPNFTVYSLWDTFRALHPLKTITEPTRAVQYAKNLVQKQMESGLLPKWEHMGDETGTMVGYPAVAVIADAMTKYPEEFSQEEKVQALNAAIASSTYKPEEFPEWDKQVLDKTLTTHVKYIEDPAFGFAPAIQRDAEGNAVDPDYTIESVSYGLENAYYDWCISQIAEMVGDEKNAVLYLDRAALFKRYFDNNPDKYASEGVTGFMRPVMATGDFMTPFDPYGTAHETGNYTEGNAWQWTWFAPHDIDGLKEIMGGDKAFLTNLDATFLAKPSGQETADMSGLIGQVAFGNEPSHHIPYLYNWTSEPWKTQEVVDYILDEMYHATPEGIVGNEDVGSMSAWYVMSAMGFYQVNGAAPIYTVGRPLFDEIRLPVKNGFFTVRAANNADENMYIKSVTINGKQLESGLFFEHKEFKAGGDLSFVMTGDKNEAMKPQVKS</sequence>
<dbReference type="Pfam" id="PF07971">
    <property type="entry name" value="Glyco_hydro_92"/>
    <property type="match status" value="1"/>
</dbReference>
<evidence type="ECO:0000259" key="2">
    <source>
        <dbReference type="Pfam" id="PF17678"/>
    </source>
</evidence>
<dbReference type="InterPro" id="IPR005887">
    <property type="entry name" value="GH92_a_mannosidase_put"/>
</dbReference>
<dbReference type="GO" id="GO:0030246">
    <property type="term" value="F:carbohydrate binding"/>
    <property type="evidence" value="ECO:0007669"/>
    <property type="project" value="InterPro"/>
</dbReference>
<proteinExistence type="predicted"/>
<dbReference type="GO" id="GO:0005829">
    <property type="term" value="C:cytosol"/>
    <property type="evidence" value="ECO:0007669"/>
    <property type="project" value="TreeGrafter"/>
</dbReference>
<dbReference type="InterPro" id="IPR008928">
    <property type="entry name" value="6-hairpin_glycosidase_sf"/>
</dbReference>
<dbReference type="InterPro" id="IPR014718">
    <property type="entry name" value="GH-type_carb-bd"/>
</dbReference>
<dbReference type="Proteomes" id="UP000093523">
    <property type="component" value="Unassembled WGS sequence"/>
</dbReference>
<dbReference type="Gene3D" id="3.30.2080.10">
    <property type="entry name" value="GH92 mannosidase domain"/>
    <property type="match status" value="1"/>
</dbReference>
<dbReference type="GO" id="GO:0005975">
    <property type="term" value="P:carbohydrate metabolic process"/>
    <property type="evidence" value="ECO:0007669"/>
    <property type="project" value="InterPro"/>
</dbReference>
<feature type="domain" description="Glycosyl hydrolase family 92" evidence="1">
    <location>
        <begin position="294"/>
        <end position="809"/>
    </location>
</feature>
<dbReference type="PANTHER" id="PTHR12143">
    <property type="entry name" value="PEPTIDE N-GLYCANASE PNGASE -RELATED"/>
    <property type="match status" value="1"/>
</dbReference>
<dbReference type="Gene3D" id="2.70.98.10">
    <property type="match status" value="1"/>
</dbReference>
<dbReference type="InterPro" id="IPR012939">
    <property type="entry name" value="Glyco_hydro_92"/>
</dbReference>
<dbReference type="AlphaFoldDB" id="A0A1B9P2G0"/>
<dbReference type="GO" id="GO:0000224">
    <property type="term" value="F:peptide-N4-(N-acetyl-beta-glucosaminyl)asparagine amidase activity"/>
    <property type="evidence" value="ECO:0007669"/>
    <property type="project" value="TreeGrafter"/>
</dbReference>
<dbReference type="Gene3D" id="1.20.1610.10">
    <property type="entry name" value="alpha-1,2-mannosidases domains"/>
    <property type="match status" value="1"/>
</dbReference>
<reference evidence="3 4" key="1">
    <citation type="submission" date="2016-06" db="EMBL/GenBank/DDBJ databases">
        <authorList>
            <person name="Kjaerup R.B."/>
            <person name="Dalgaard T.S."/>
            <person name="Juul-Madsen H.R."/>
        </authorList>
    </citation>
    <scope>NUCLEOTIDE SEQUENCE [LARGE SCALE GENOMIC DNA]</scope>
    <source>
        <strain evidence="3 4">1S159</strain>
    </source>
</reference>
<dbReference type="Gene3D" id="1.20.1050.60">
    <property type="entry name" value="alpha-1,2-mannosidase"/>
    <property type="match status" value="1"/>
</dbReference>
<feature type="domain" description="Glycosyl hydrolase family 92 N-terminal" evidence="2">
    <location>
        <begin position="28"/>
        <end position="286"/>
    </location>
</feature>
<protein>
    <submittedName>
        <fullName evidence="3">Alpha-mannosidase</fullName>
    </submittedName>
</protein>
<dbReference type="PANTHER" id="PTHR12143:SF39">
    <property type="entry name" value="SECRETED PROTEIN"/>
    <property type="match status" value="1"/>
</dbReference>